<dbReference type="Proteomes" id="UP001597420">
    <property type="component" value="Unassembled WGS sequence"/>
</dbReference>
<protein>
    <submittedName>
        <fullName evidence="1">DUF924 family protein</fullName>
    </submittedName>
</protein>
<dbReference type="RefSeq" id="WP_379094781.1">
    <property type="nucleotide sequence ID" value="NZ_JBHUFP010000001.1"/>
</dbReference>
<name>A0ABW4NQZ6_9PAST</name>
<proteinExistence type="predicted"/>
<comment type="caution">
    <text evidence="1">The sequence shown here is derived from an EMBL/GenBank/DDBJ whole genome shotgun (WGS) entry which is preliminary data.</text>
</comment>
<evidence type="ECO:0000313" key="1">
    <source>
        <dbReference type="EMBL" id="MFD1804793.1"/>
    </source>
</evidence>
<dbReference type="SUPFAM" id="SSF48452">
    <property type="entry name" value="TPR-like"/>
    <property type="match status" value="1"/>
</dbReference>
<dbReference type="Gene3D" id="1.25.40.10">
    <property type="entry name" value="Tetratricopeptide repeat domain"/>
    <property type="match status" value="1"/>
</dbReference>
<keyword evidence="2" id="KW-1185">Reference proteome</keyword>
<dbReference type="InterPro" id="IPR010323">
    <property type="entry name" value="DUF924"/>
</dbReference>
<sequence>MIKIHPDAQAVLDFWYSEENKVNWFVKSDQFDQAIRAQFAQILEQGSRGELDSWRTTIQGRLAEIIVLDQFSRNLYRNTPRAFAQDTMALVLAQTAIELPEFMSLSESEKHFILMPYMHSESAYIHQKAVELFDKFTNPALLDFEIKHKVIIDRFGRYPHRNAILGRQSSAEEIDFLQQPNSSF</sequence>
<dbReference type="InterPro" id="IPR011990">
    <property type="entry name" value="TPR-like_helical_dom_sf"/>
</dbReference>
<organism evidence="1 2">
    <name type="scientific">Pasteurella oralis</name>
    <dbReference type="NCBI Taxonomy" id="1071947"/>
    <lineage>
        <taxon>Bacteria</taxon>
        <taxon>Pseudomonadati</taxon>
        <taxon>Pseudomonadota</taxon>
        <taxon>Gammaproteobacteria</taxon>
        <taxon>Pasteurellales</taxon>
        <taxon>Pasteurellaceae</taxon>
        <taxon>Pasteurella</taxon>
    </lineage>
</organism>
<dbReference type="EMBL" id="JBHUFP010000001">
    <property type="protein sequence ID" value="MFD1804793.1"/>
    <property type="molecule type" value="Genomic_DNA"/>
</dbReference>
<evidence type="ECO:0000313" key="2">
    <source>
        <dbReference type="Proteomes" id="UP001597420"/>
    </source>
</evidence>
<dbReference type="Pfam" id="PF06041">
    <property type="entry name" value="DUF924"/>
    <property type="match status" value="1"/>
</dbReference>
<accession>A0ABW4NQZ6</accession>
<gene>
    <name evidence="1" type="ORF">ACFSAV_00120</name>
</gene>
<dbReference type="Gene3D" id="1.20.58.320">
    <property type="entry name" value="TPR-like"/>
    <property type="match status" value="1"/>
</dbReference>
<reference evidence="2" key="1">
    <citation type="journal article" date="2019" name="Int. J. Syst. Evol. Microbiol.">
        <title>The Global Catalogue of Microorganisms (GCM) 10K type strain sequencing project: providing services to taxonomists for standard genome sequencing and annotation.</title>
        <authorList>
            <consortium name="The Broad Institute Genomics Platform"/>
            <consortium name="The Broad Institute Genome Sequencing Center for Infectious Disease"/>
            <person name="Wu L."/>
            <person name="Ma J."/>
        </authorList>
    </citation>
    <scope>NUCLEOTIDE SEQUENCE [LARGE SCALE GENOMIC DNA]</scope>
    <source>
        <strain evidence="2">CCM 7950</strain>
    </source>
</reference>